<dbReference type="InterPro" id="IPR027796">
    <property type="entry name" value="OTT_1508_deam-like"/>
</dbReference>
<dbReference type="AlphaFoldDB" id="A0A545VJJ5"/>
<dbReference type="Pfam" id="PF14441">
    <property type="entry name" value="OTT_1508_deam"/>
    <property type="match status" value="1"/>
</dbReference>
<proteinExistence type="predicted"/>
<name>A0A545VJJ5_9HYPO</name>
<evidence type="ECO:0000313" key="2">
    <source>
        <dbReference type="Proteomes" id="UP000315783"/>
    </source>
</evidence>
<keyword evidence="2" id="KW-1185">Reference proteome</keyword>
<reference evidence="1 2" key="1">
    <citation type="journal article" date="2019" name="Appl. Microbiol. Biotechnol.">
        <title>Genome sequence of Isaria javanica and comparative genome analysis insights into family S53 peptidase evolution in fungal entomopathogens.</title>
        <authorList>
            <person name="Lin R."/>
            <person name="Zhang X."/>
            <person name="Xin B."/>
            <person name="Zou M."/>
            <person name="Gao Y."/>
            <person name="Qin F."/>
            <person name="Hu Q."/>
            <person name="Xie B."/>
            <person name="Cheng X."/>
        </authorList>
    </citation>
    <scope>NUCLEOTIDE SEQUENCE [LARGE SCALE GENOMIC DNA]</scope>
    <source>
        <strain evidence="1 2">IJ1G</strain>
    </source>
</reference>
<organism evidence="1 2">
    <name type="scientific">Cordyceps javanica</name>
    <dbReference type="NCBI Taxonomy" id="43265"/>
    <lineage>
        <taxon>Eukaryota</taxon>
        <taxon>Fungi</taxon>
        <taxon>Dikarya</taxon>
        <taxon>Ascomycota</taxon>
        <taxon>Pezizomycotina</taxon>
        <taxon>Sordariomycetes</taxon>
        <taxon>Hypocreomycetidae</taxon>
        <taxon>Hypocreales</taxon>
        <taxon>Cordycipitaceae</taxon>
        <taxon>Cordyceps</taxon>
    </lineage>
</organism>
<comment type="caution">
    <text evidence="1">The sequence shown here is derived from an EMBL/GenBank/DDBJ whole genome shotgun (WGS) entry which is preliminary data.</text>
</comment>
<accession>A0A545VJJ5</accession>
<dbReference type="Proteomes" id="UP000315783">
    <property type="component" value="Unassembled WGS sequence"/>
</dbReference>
<protein>
    <submittedName>
        <fullName evidence="1">Uncharacterized protein</fullName>
    </submittedName>
</protein>
<sequence length="422" mass="47379">MWLKHQTEQRLCDIVEAVSQLSRNNNLSQMFSSVPNTRMGSSERRNLLKMIYRVARYRDAARFLYRTAKKYPIVRVMEVVVVSLPQHTFRSLSVEHQPDFVGTCARLQIAHGSQANVGRVARLLSQDEQTAEKLFTRQCTKTLMEGKIHAEMQLVYYLETRRPKPAPRVVASSKMACFLCNVFLCQAAKVYTKRCHGRLYPAWKLPVFPSGCRLERLFVQSLEAYVRNSAAALLLRQRRTLFPQPSESTLWTMNDSATTFGRIILPEDVVEEPLRPESSIYTSREPQTTQAEIGSEFDAMPDGQTDSSINGAPLLDNLDLLTIQQGKIATLSVRAFTIAPVQAGPLFIQLEYTVGKNRGVGPELGCSVEWLAQKNADAAKKNKTVCIVDAESLNDEVTISAADLEALYIATSGNLVKLEIMR</sequence>
<gene>
    <name evidence="1" type="ORF">IF1G_10851</name>
</gene>
<dbReference type="EMBL" id="SPUK01000026">
    <property type="protein sequence ID" value="TQV90528.1"/>
    <property type="molecule type" value="Genomic_DNA"/>
</dbReference>
<dbReference type="OrthoDB" id="4851849at2759"/>
<evidence type="ECO:0000313" key="1">
    <source>
        <dbReference type="EMBL" id="TQV90528.1"/>
    </source>
</evidence>